<dbReference type="HAMAP" id="MF_00009">
    <property type="entry name" value="Endoribonucl_YbeY"/>
    <property type="match status" value="1"/>
</dbReference>
<feature type="binding site" evidence="8">
    <location>
        <position position="128"/>
    </location>
    <ligand>
        <name>Zn(2+)</name>
        <dbReference type="ChEBI" id="CHEBI:29105"/>
        <note>catalytic</note>
    </ligand>
</feature>
<keyword evidence="8" id="KW-0963">Cytoplasm</keyword>
<name>A0A2A5AEG3_9GAMM</name>
<dbReference type="PANTHER" id="PTHR46986">
    <property type="entry name" value="ENDORIBONUCLEASE YBEY, CHLOROPLASTIC"/>
    <property type="match status" value="1"/>
</dbReference>
<comment type="cofactor">
    <cofactor evidence="8">
        <name>Zn(2+)</name>
        <dbReference type="ChEBI" id="CHEBI:29105"/>
    </cofactor>
    <text evidence="8">Binds 1 zinc ion.</text>
</comment>
<sequence length="157" mass="17779">MNTIVELSNDCSNRWVPETSLCEAWIEEAINTLEQQKTLQISLKFVEVSVSAELNMQYRGKQSATNVLSFPAEFPVSMSEHMDFLPLGDIVICPEIVEQEAHHQHKELQAHWAHILIHGLLHLSGFDHESEEDASTMEGLEIKALERLGFPNPYLIG</sequence>
<dbReference type="GO" id="GO:0004521">
    <property type="term" value="F:RNA endonuclease activity"/>
    <property type="evidence" value="ECO:0007669"/>
    <property type="project" value="UniProtKB-UniRule"/>
</dbReference>
<keyword evidence="5 8" id="KW-0255">Endonuclease</keyword>
<dbReference type="Gene3D" id="3.40.390.30">
    <property type="entry name" value="Metalloproteases ('zincins'), catalytic domain"/>
    <property type="match status" value="1"/>
</dbReference>
<proteinExistence type="inferred from homology"/>
<dbReference type="EMBL" id="NVVJ01000105">
    <property type="protein sequence ID" value="PCJ17674.1"/>
    <property type="molecule type" value="Genomic_DNA"/>
</dbReference>
<dbReference type="NCBIfam" id="TIGR00043">
    <property type="entry name" value="rRNA maturation RNase YbeY"/>
    <property type="match status" value="1"/>
</dbReference>
<evidence type="ECO:0000256" key="3">
    <source>
        <dbReference type="ARBA" id="ARBA00022722"/>
    </source>
</evidence>
<keyword evidence="4 8" id="KW-0479">Metal-binding</keyword>
<dbReference type="EC" id="3.1.-.-" evidence="8"/>
<keyword evidence="6 8" id="KW-0378">Hydrolase</keyword>
<evidence type="ECO:0000313" key="10">
    <source>
        <dbReference type="Proteomes" id="UP000218327"/>
    </source>
</evidence>
<comment type="function">
    <text evidence="8">Single strand-specific metallo-endoribonuclease involved in late-stage 70S ribosome quality control and in maturation of the 3' terminus of the 16S rRNA.</text>
</comment>
<dbReference type="SUPFAM" id="SSF55486">
    <property type="entry name" value="Metalloproteases ('zincins'), catalytic domain"/>
    <property type="match status" value="1"/>
</dbReference>
<keyword evidence="2 8" id="KW-0690">Ribosome biogenesis</keyword>
<evidence type="ECO:0000256" key="5">
    <source>
        <dbReference type="ARBA" id="ARBA00022759"/>
    </source>
</evidence>
<evidence type="ECO:0000256" key="1">
    <source>
        <dbReference type="ARBA" id="ARBA00010875"/>
    </source>
</evidence>
<dbReference type="GO" id="GO:0008270">
    <property type="term" value="F:zinc ion binding"/>
    <property type="evidence" value="ECO:0007669"/>
    <property type="project" value="UniProtKB-UniRule"/>
</dbReference>
<keyword evidence="8" id="KW-0698">rRNA processing</keyword>
<comment type="subcellular location">
    <subcellularLocation>
        <location evidence="8">Cytoplasm</location>
    </subcellularLocation>
</comment>
<evidence type="ECO:0000256" key="2">
    <source>
        <dbReference type="ARBA" id="ARBA00022517"/>
    </source>
</evidence>
<dbReference type="AlphaFoldDB" id="A0A2A5AEG3"/>
<keyword evidence="3 8" id="KW-0540">Nuclease</keyword>
<dbReference type="InterPro" id="IPR020549">
    <property type="entry name" value="YbeY_CS"/>
</dbReference>
<dbReference type="GO" id="GO:0004222">
    <property type="term" value="F:metalloendopeptidase activity"/>
    <property type="evidence" value="ECO:0007669"/>
    <property type="project" value="InterPro"/>
</dbReference>
<evidence type="ECO:0000256" key="6">
    <source>
        <dbReference type="ARBA" id="ARBA00022801"/>
    </source>
</evidence>
<dbReference type="PANTHER" id="PTHR46986:SF1">
    <property type="entry name" value="ENDORIBONUCLEASE YBEY, CHLOROPLASTIC"/>
    <property type="match status" value="1"/>
</dbReference>
<dbReference type="GO" id="GO:0006364">
    <property type="term" value="P:rRNA processing"/>
    <property type="evidence" value="ECO:0007669"/>
    <property type="project" value="UniProtKB-UniRule"/>
</dbReference>
<gene>
    <name evidence="8" type="primary">ybeY</name>
    <name evidence="9" type="ORF">COA96_17610</name>
</gene>
<dbReference type="GO" id="GO:0005737">
    <property type="term" value="C:cytoplasm"/>
    <property type="evidence" value="ECO:0007669"/>
    <property type="project" value="UniProtKB-SubCell"/>
</dbReference>
<dbReference type="Proteomes" id="UP000218327">
    <property type="component" value="Unassembled WGS sequence"/>
</dbReference>
<protein>
    <recommendedName>
        <fullName evidence="8">Endoribonuclease YbeY</fullName>
        <ecNumber evidence="8">3.1.-.-</ecNumber>
    </recommendedName>
</protein>
<accession>A0A2A5AEG3</accession>
<evidence type="ECO:0000256" key="8">
    <source>
        <dbReference type="HAMAP-Rule" id="MF_00009"/>
    </source>
</evidence>
<dbReference type="InterPro" id="IPR023091">
    <property type="entry name" value="MetalPrtase_cat_dom_sf_prd"/>
</dbReference>
<dbReference type="PROSITE" id="PS01306">
    <property type="entry name" value="UPF0054"/>
    <property type="match status" value="1"/>
</dbReference>
<organism evidence="9 10">
    <name type="scientific">SAR86 cluster bacterium</name>
    <dbReference type="NCBI Taxonomy" id="2030880"/>
    <lineage>
        <taxon>Bacteria</taxon>
        <taxon>Pseudomonadati</taxon>
        <taxon>Pseudomonadota</taxon>
        <taxon>Gammaproteobacteria</taxon>
        <taxon>SAR86 cluster</taxon>
    </lineage>
</organism>
<evidence type="ECO:0000256" key="4">
    <source>
        <dbReference type="ARBA" id="ARBA00022723"/>
    </source>
</evidence>
<comment type="similarity">
    <text evidence="1 8">Belongs to the endoribonuclease YbeY family.</text>
</comment>
<evidence type="ECO:0000313" key="9">
    <source>
        <dbReference type="EMBL" id="PCJ17674.1"/>
    </source>
</evidence>
<keyword evidence="7 8" id="KW-0862">Zinc</keyword>
<feature type="binding site" evidence="8">
    <location>
        <position position="122"/>
    </location>
    <ligand>
        <name>Zn(2+)</name>
        <dbReference type="ChEBI" id="CHEBI:29105"/>
        <note>catalytic</note>
    </ligand>
</feature>
<feature type="binding site" evidence="8">
    <location>
        <position position="118"/>
    </location>
    <ligand>
        <name>Zn(2+)</name>
        <dbReference type="ChEBI" id="CHEBI:29105"/>
        <note>catalytic</note>
    </ligand>
</feature>
<reference evidence="10" key="1">
    <citation type="submission" date="2017-08" db="EMBL/GenBank/DDBJ databases">
        <title>A dynamic microbial community with high functional redundancy inhabits the cold, oxic subseafloor aquifer.</title>
        <authorList>
            <person name="Tully B.J."/>
            <person name="Wheat C.G."/>
            <person name="Glazer B.T."/>
            <person name="Huber J.A."/>
        </authorList>
    </citation>
    <scope>NUCLEOTIDE SEQUENCE [LARGE SCALE GENOMIC DNA]</scope>
</reference>
<dbReference type="Pfam" id="PF02130">
    <property type="entry name" value="YbeY"/>
    <property type="match status" value="1"/>
</dbReference>
<evidence type="ECO:0000256" key="7">
    <source>
        <dbReference type="ARBA" id="ARBA00022833"/>
    </source>
</evidence>
<comment type="caution">
    <text evidence="9">The sequence shown here is derived from an EMBL/GenBank/DDBJ whole genome shotgun (WGS) entry which is preliminary data.</text>
</comment>
<dbReference type="InterPro" id="IPR002036">
    <property type="entry name" value="YbeY"/>
</dbReference>